<dbReference type="Proteomes" id="UP000005695">
    <property type="component" value="Unassembled WGS sequence"/>
</dbReference>
<evidence type="ECO:0000256" key="1">
    <source>
        <dbReference type="SAM" id="SignalP"/>
    </source>
</evidence>
<dbReference type="InterPro" id="IPR011990">
    <property type="entry name" value="TPR-like_helical_dom_sf"/>
</dbReference>
<feature type="chain" id="PRO_5004192630" evidence="1">
    <location>
        <begin position="26"/>
        <end position="417"/>
    </location>
</feature>
<dbReference type="Gene3D" id="1.25.40.10">
    <property type="entry name" value="Tetratricopeptide repeat domain"/>
    <property type="match status" value="2"/>
</dbReference>
<sequence length="417" mass="48161">MKRFLDCFLLILLLMVSLPSGVPGADIPLDVRRQVLAAQQLMDEKLYDQALTALGENKSEQDHYLIDFTRGNIYLLSERPQQALLWLQQVVDKAPDYLPGWLNLAQTQYALELYVAAGTSFERAFTLSDPPRRSLRYNAALCFMQSGEWERAKHLLRQLVALDPQQVELPWRAALVQVYLNLDQPQQALSQLMILVQQTQGAEQRRWREVLVQQYLTLERYDDAISALNRYTEVDGLYPRWWTVLTYAYLERQQYRQALVSLKVVDYLRPLSEQEAQLLGDLHLQLGVPQQAERYYEQLLQQRPDDDSVLTRLAHACLSQHQPQQALQWARQGDNPKLRALRGQLLFRLGHFAEAYEVFSALAGEADSPGSQWLMAGYAAWNGELWSQARRALNHAVTYPAQKEQAQRLLTQLNERP</sequence>
<dbReference type="SMART" id="SM00028">
    <property type="entry name" value="TPR"/>
    <property type="match status" value="5"/>
</dbReference>
<reference evidence="2" key="2">
    <citation type="submission" date="2006-05" db="EMBL/GenBank/DDBJ databases">
        <title>Sequencing of the draft genome and assembly of Desulfuromonas acetoxidans DSM 684.</title>
        <authorList>
            <consortium name="US DOE Joint Genome Institute (JGI-PGF)"/>
            <person name="Copeland A."/>
            <person name="Lucas S."/>
            <person name="Lapidus A."/>
            <person name="Barry K."/>
            <person name="Detter J.C."/>
            <person name="Glavina del Rio T."/>
            <person name="Hammon N."/>
            <person name="Israni S."/>
            <person name="Dalin E."/>
            <person name="Tice H."/>
            <person name="Bruce D."/>
            <person name="Pitluck S."/>
            <person name="Richardson P."/>
        </authorList>
    </citation>
    <scope>NUCLEOTIDE SEQUENCE [LARGE SCALE GENOMIC DNA]</scope>
    <source>
        <strain evidence="2">DSM 684</strain>
    </source>
</reference>
<protein>
    <submittedName>
        <fullName evidence="2">Tetratricopeptide TPR_2</fullName>
    </submittedName>
</protein>
<feature type="signal peptide" evidence="1">
    <location>
        <begin position="1"/>
        <end position="25"/>
    </location>
</feature>
<name>Q1JVL5_DESA6</name>
<dbReference type="SUPFAM" id="SSF48452">
    <property type="entry name" value="TPR-like"/>
    <property type="match status" value="2"/>
</dbReference>
<organism evidence="2 3">
    <name type="scientific">Desulfuromonas acetoxidans (strain DSM 684 / 11070)</name>
    <dbReference type="NCBI Taxonomy" id="281689"/>
    <lineage>
        <taxon>Bacteria</taxon>
        <taxon>Pseudomonadati</taxon>
        <taxon>Thermodesulfobacteriota</taxon>
        <taxon>Desulfuromonadia</taxon>
        <taxon>Desulfuromonadales</taxon>
        <taxon>Desulfuromonadaceae</taxon>
        <taxon>Desulfuromonas</taxon>
    </lineage>
</organism>
<reference evidence="2" key="1">
    <citation type="submission" date="2006-05" db="EMBL/GenBank/DDBJ databases">
        <title>Annotation of the draft genome assembly of Desulfuromonas acetoxidans DSM 684.</title>
        <authorList>
            <consortium name="US DOE Joint Genome Institute (JGI-ORNL)"/>
            <person name="Larimer F."/>
            <person name="Land M."/>
            <person name="Hauser L."/>
        </authorList>
    </citation>
    <scope>NUCLEOTIDE SEQUENCE [LARGE SCALE GENOMIC DNA]</scope>
    <source>
        <strain evidence="2">DSM 684</strain>
    </source>
</reference>
<keyword evidence="3" id="KW-1185">Reference proteome</keyword>
<keyword evidence="1" id="KW-0732">Signal</keyword>
<evidence type="ECO:0000313" key="3">
    <source>
        <dbReference type="Proteomes" id="UP000005695"/>
    </source>
</evidence>
<dbReference type="GO" id="GO:0051301">
    <property type="term" value="P:cell division"/>
    <property type="evidence" value="ECO:0007669"/>
    <property type="project" value="TreeGrafter"/>
</dbReference>
<dbReference type="EMBL" id="AAEW02000036">
    <property type="protein sequence ID" value="EAT14280.1"/>
    <property type="molecule type" value="Genomic_DNA"/>
</dbReference>
<dbReference type="InterPro" id="IPR019734">
    <property type="entry name" value="TPR_rpt"/>
</dbReference>
<comment type="caution">
    <text evidence="2">The sequence shown here is derived from an EMBL/GenBank/DDBJ whole genome shotgun (WGS) entry which is preliminary data.</text>
</comment>
<dbReference type="RefSeq" id="WP_006003085.1">
    <property type="nucleotide sequence ID" value="NZ_AAEW02000036.1"/>
</dbReference>
<evidence type="ECO:0000313" key="2">
    <source>
        <dbReference type="EMBL" id="EAT14280.1"/>
    </source>
</evidence>
<gene>
    <name evidence="2" type="ORF">Dace_0140</name>
</gene>
<dbReference type="PANTHER" id="PTHR12558">
    <property type="entry name" value="CELL DIVISION CYCLE 16,23,27"/>
    <property type="match status" value="1"/>
</dbReference>
<proteinExistence type="predicted"/>
<dbReference type="PANTHER" id="PTHR12558:SF44">
    <property type="entry name" value="TETRATRICOPEPTIDE REPEAT-CONTAINING PROTEIN"/>
    <property type="match status" value="1"/>
</dbReference>
<dbReference type="OrthoDB" id="5419808at2"/>
<dbReference type="Pfam" id="PF14559">
    <property type="entry name" value="TPR_19"/>
    <property type="match status" value="1"/>
</dbReference>
<dbReference type="AlphaFoldDB" id="Q1JVL5"/>
<accession>Q1JVL5</accession>